<dbReference type="GO" id="GO:0016020">
    <property type="term" value="C:membrane"/>
    <property type="evidence" value="ECO:0007669"/>
    <property type="project" value="UniProtKB-SubCell"/>
</dbReference>
<dbReference type="Proteomes" id="UP000092666">
    <property type="component" value="Unassembled WGS sequence"/>
</dbReference>
<comment type="subcellular location">
    <subcellularLocation>
        <location evidence="1">Membrane</location>
        <topology evidence="1">Multi-pass membrane protein</topology>
    </subcellularLocation>
</comment>
<evidence type="ECO:0000256" key="4">
    <source>
        <dbReference type="ARBA" id="ARBA00022989"/>
    </source>
</evidence>
<evidence type="ECO:0000259" key="7">
    <source>
        <dbReference type="PROSITE" id="PS50850"/>
    </source>
</evidence>
<sequence length="511" mass="56610">MANQPLPLGYGKPEIEMREVADPEINKDLKAIDAGLAVPPTGGFQMTPEEQKLHRKINLKYDLLILPLLTLLYVMSGLDRNNIGNAATVNFTDDMGIPASAVNTGVTIFFATIVAATPPSTYIGKKVGVTRWIPFLMVGWGVFTLALAFAHNEAQFYAFRSMIGILEGGFYPCAAYYIASCYTRYNLALRLGLFYGSYAIGGAFGSLVAYGLLQIRGTSLHSWQWLFIAEGAFTVLIAIFAFFYVPQHSSQAWFLTQEEKEFAVERMHRDSGGQDYQAEGITFNDVKLALKDWKIWMTLPTQIIGGIPGNAVPVFLPLIVRSLGYESYRANLYSVPIYVVGAAGLWTIAYCSDRWRDRTLFLLIAYAFQILGLTLVACLSGAGGRYAALCIMQIGLYATPPLYVAVLANNTPTPGHRAIIISLNAMSNINGIPGGQLFRAKFAPLYRIPFYVSLGCAAYAFLAIGVFRYLMIRVNKRRQTKLETSNADEIDEENTTNTRIGDKKWTFIYTL</sequence>
<reference evidence="8 9" key="1">
    <citation type="submission" date="2013-07" db="EMBL/GenBank/DDBJ databases">
        <title>The Genome Sequence of Cryptococcus heveanensis BCC8398.</title>
        <authorList>
            <consortium name="The Broad Institute Genome Sequencing Platform"/>
            <person name="Cuomo C."/>
            <person name="Litvintseva A."/>
            <person name="Chen Y."/>
            <person name="Heitman J."/>
            <person name="Sun S."/>
            <person name="Springer D."/>
            <person name="Dromer F."/>
            <person name="Young S.K."/>
            <person name="Zeng Q."/>
            <person name="Gargeya S."/>
            <person name="Fitzgerald M."/>
            <person name="Abouelleil A."/>
            <person name="Alvarado L."/>
            <person name="Berlin A.M."/>
            <person name="Chapman S.B."/>
            <person name="Dewar J."/>
            <person name="Goldberg J."/>
            <person name="Griggs A."/>
            <person name="Gujja S."/>
            <person name="Hansen M."/>
            <person name="Howarth C."/>
            <person name="Imamovic A."/>
            <person name="Larimer J."/>
            <person name="McCowan C."/>
            <person name="Murphy C."/>
            <person name="Pearson M."/>
            <person name="Priest M."/>
            <person name="Roberts A."/>
            <person name="Saif S."/>
            <person name="Shea T."/>
            <person name="Sykes S."/>
            <person name="Wortman J."/>
            <person name="Nusbaum C."/>
            <person name="Birren B."/>
        </authorList>
    </citation>
    <scope>NUCLEOTIDE SEQUENCE [LARGE SCALE GENOMIC DNA]</scope>
    <source>
        <strain evidence="8 9">BCC8398</strain>
    </source>
</reference>
<dbReference type="GO" id="GO:0022857">
    <property type="term" value="F:transmembrane transporter activity"/>
    <property type="evidence" value="ECO:0007669"/>
    <property type="project" value="InterPro"/>
</dbReference>
<name>A0A1B9GXW9_9TREE</name>
<feature type="transmembrane region" description="Helical" evidence="6">
    <location>
        <begin position="129"/>
        <end position="151"/>
    </location>
</feature>
<feature type="transmembrane region" description="Helical" evidence="6">
    <location>
        <begin position="59"/>
        <end position="76"/>
    </location>
</feature>
<feature type="transmembrane region" description="Helical" evidence="6">
    <location>
        <begin position="191"/>
        <end position="213"/>
    </location>
</feature>
<evidence type="ECO:0000313" key="9">
    <source>
        <dbReference type="Proteomes" id="UP000092666"/>
    </source>
</evidence>
<feature type="transmembrane region" description="Helical" evidence="6">
    <location>
        <begin position="330"/>
        <end position="348"/>
    </location>
</feature>
<dbReference type="InterPro" id="IPR020846">
    <property type="entry name" value="MFS_dom"/>
</dbReference>
<feature type="transmembrane region" description="Helical" evidence="6">
    <location>
        <begin position="448"/>
        <end position="471"/>
    </location>
</feature>
<evidence type="ECO:0000256" key="3">
    <source>
        <dbReference type="ARBA" id="ARBA00022692"/>
    </source>
</evidence>
<feature type="transmembrane region" description="Helical" evidence="6">
    <location>
        <begin position="225"/>
        <end position="245"/>
    </location>
</feature>
<keyword evidence="9" id="KW-1185">Reference proteome</keyword>
<evidence type="ECO:0000256" key="2">
    <source>
        <dbReference type="ARBA" id="ARBA00022448"/>
    </source>
</evidence>
<proteinExistence type="predicted"/>
<keyword evidence="3 6" id="KW-0812">Transmembrane</keyword>
<evidence type="ECO:0000313" key="8">
    <source>
        <dbReference type="EMBL" id="OCF35859.1"/>
    </source>
</evidence>
<dbReference type="Pfam" id="PF07690">
    <property type="entry name" value="MFS_1"/>
    <property type="match status" value="1"/>
</dbReference>
<dbReference type="OrthoDB" id="2985014at2759"/>
<reference evidence="9" key="2">
    <citation type="submission" date="2013-12" db="EMBL/GenBank/DDBJ databases">
        <title>Evolution of pathogenesis and genome organization in the Tremellales.</title>
        <authorList>
            <person name="Cuomo C."/>
            <person name="Litvintseva A."/>
            <person name="Heitman J."/>
            <person name="Chen Y."/>
            <person name="Sun S."/>
            <person name="Springer D."/>
            <person name="Dromer F."/>
            <person name="Young S."/>
            <person name="Zeng Q."/>
            <person name="Chapman S."/>
            <person name="Gujja S."/>
            <person name="Saif S."/>
            <person name="Birren B."/>
        </authorList>
    </citation>
    <scope>NUCLEOTIDE SEQUENCE [LARGE SCALE GENOMIC DNA]</scope>
    <source>
        <strain evidence="9">BCC8398</strain>
    </source>
</reference>
<keyword evidence="2" id="KW-0813">Transport</keyword>
<keyword evidence="4 6" id="KW-1133">Transmembrane helix</keyword>
<dbReference type="Gene3D" id="1.20.1250.20">
    <property type="entry name" value="MFS general substrate transporter like domains"/>
    <property type="match status" value="2"/>
</dbReference>
<feature type="transmembrane region" description="Helical" evidence="6">
    <location>
        <begin position="157"/>
        <end position="179"/>
    </location>
</feature>
<keyword evidence="5 6" id="KW-0472">Membrane</keyword>
<feature type="transmembrane region" description="Helical" evidence="6">
    <location>
        <begin position="386"/>
        <end position="406"/>
    </location>
</feature>
<evidence type="ECO:0000256" key="1">
    <source>
        <dbReference type="ARBA" id="ARBA00004141"/>
    </source>
</evidence>
<feature type="transmembrane region" description="Helical" evidence="6">
    <location>
        <begin position="96"/>
        <end position="117"/>
    </location>
</feature>
<dbReference type="PANTHER" id="PTHR43791:SF21">
    <property type="entry name" value="MAJOR FACILITATOR SUPERFAMILY (MFS) PROFILE DOMAIN-CONTAINING PROTEIN"/>
    <property type="match status" value="1"/>
</dbReference>
<protein>
    <recommendedName>
        <fullName evidence="7">Major facilitator superfamily (MFS) profile domain-containing protein</fullName>
    </recommendedName>
</protein>
<accession>A0A1B9GXW9</accession>
<organism evidence="8 9">
    <name type="scientific">Kwoniella heveanensis BCC8398</name>
    <dbReference type="NCBI Taxonomy" id="1296120"/>
    <lineage>
        <taxon>Eukaryota</taxon>
        <taxon>Fungi</taxon>
        <taxon>Dikarya</taxon>
        <taxon>Basidiomycota</taxon>
        <taxon>Agaricomycotina</taxon>
        <taxon>Tremellomycetes</taxon>
        <taxon>Tremellales</taxon>
        <taxon>Cryptococcaceae</taxon>
        <taxon>Kwoniella</taxon>
    </lineage>
</organism>
<feature type="transmembrane region" description="Helical" evidence="6">
    <location>
        <begin position="360"/>
        <end position="379"/>
    </location>
</feature>
<dbReference type="InterPro" id="IPR036259">
    <property type="entry name" value="MFS_trans_sf"/>
</dbReference>
<dbReference type="SUPFAM" id="SSF103473">
    <property type="entry name" value="MFS general substrate transporter"/>
    <property type="match status" value="1"/>
</dbReference>
<feature type="domain" description="Major facilitator superfamily (MFS) profile" evidence="7">
    <location>
        <begin position="65"/>
        <end position="475"/>
    </location>
</feature>
<dbReference type="PANTHER" id="PTHR43791">
    <property type="entry name" value="PERMEASE-RELATED"/>
    <property type="match status" value="1"/>
</dbReference>
<dbReference type="PROSITE" id="PS50850">
    <property type="entry name" value="MFS"/>
    <property type="match status" value="1"/>
</dbReference>
<evidence type="ECO:0000256" key="5">
    <source>
        <dbReference type="ARBA" id="ARBA00023136"/>
    </source>
</evidence>
<gene>
    <name evidence="8" type="ORF">I316_02352</name>
</gene>
<dbReference type="EMBL" id="KI669497">
    <property type="protein sequence ID" value="OCF35859.1"/>
    <property type="molecule type" value="Genomic_DNA"/>
</dbReference>
<dbReference type="AlphaFoldDB" id="A0A1B9GXW9"/>
<evidence type="ECO:0000256" key="6">
    <source>
        <dbReference type="SAM" id="Phobius"/>
    </source>
</evidence>
<dbReference type="InterPro" id="IPR011701">
    <property type="entry name" value="MFS"/>
</dbReference>